<feature type="domain" description="Cytochrome b561 bacterial/Ni-hydrogenase" evidence="14">
    <location>
        <begin position="5"/>
        <end position="172"/>
    </location>
</feature>
<evidence type="ECO:0000256" key="5">
    <source>
        <dbReference type="ARBA" id="ARBA00022617"/>
    </source>
</evidence>
<gene>
    <name evidence="15" type="primary">yodB</name>
    <name evidence="15" type="ORF">GCM10011614_20320</name>
</gene>
<comment type="cofactor">
    <cofactor evidence="1">
        <name>heme b</name>
        <dbReference type="ChEBI" id="CHEBI:60344"/>
    </cofactor>
</comment>
<evidence type="ECO:0000313" key="16">
    <source>
        <dbReference type="Proteomes" id="UP000648075"/>
    </source>
</evidence>
<comment type="subcellular location">
    <subcellularLocation>
        <location evidence="2">Cell membrane</location>
        <topology evidence="2">Multi-pass membrane protein</topology>
    </subcellularLocation>
</comment>
<evidence type="ECO:0000256" key="8">
    <source>
        <dbReference type="ARBA" id="ARBA00022982"/>
    </source>
</evidence>
<keyword evidence="3" id="KW-0813">Transport</keyword>
<evidence type="ECO:0000256" key="10">
    <source>
        <dbReference type="ARBA" id="ARBA00023004"/>
    </source>
</evidence>
<dbReference type="SUPFAM" id="SSF81342">
    <property type="entry name" value="Transmembrane di-heme cytochromes"/>
    <property type="match status" value="1"/>
</dbReference>
<reference evidence="15" key="2">
    <citation type="submission" date="2020-09" db="EMBL/GenBank/DDBJ databases">
        <authorList>
            <person name="Sun Q."/>
            <person name="Kim S."/>
        </authorList>
    </citation>
    <scope>NUCLEOTIDE SEQUENCE</scope>
    <source>
        <strain evidence="15">KCTC 32255</strain>
    </source>
</reference>
<keyword evidence="4" id="KW-1003">Cell membrane</keyword>
<dbReference type="InterPro" id="IPR016174">
    <property type="entry name" value="Di-haem_cyt_TM"/>
</dbReference>
<dbReference type="GO" id="GO:0005886">
    <property type="term" value="C:plasma membrane"/>
    <property type="evidence" value="ECO:0007669"/>
    <property type="project" value="UniProtKB-SubCell"/>
</dbReference>
<dbReference type="InterPro" id="IPR011577">
    <property type="entry name" value="Cyt_b561_bac/Ni-Hgenase"/>
</dbReference>
<organism evidence="15 16">
    <name type="scientific">Novosphingobium colocasiae</name>
    <dbReference type="NCBI Taxonomy" id="1256513"/>
    <lineage>
        <taxon>Bacteria</taxon>
        <taxon>Pseudomonadati</taxon>
        <taxon>Pseudomonadota</taxon>
        <taxon>Alphaproteobacteria</taxon>
        <taxon>Sphingomonadales</taxon>
        <taxon>Sphingomonadaceae</taxon>
        <taxon>Novosphingobium</taxon>
    </lineage>
</organism>
<feature type="transmembrane region" description="Helical" evidence="13">
    <location>
        <begin position="43"/>
        <end position="61"/>
    </location>
</feature>
<dbReference type="RefSeq" id="WP_189621090.1">
    <property type="nucleotide sequence ID" value="NZ_BMZA01000006.1"/>
</dbReference>
<dbReference type="GO" id="GO:0020037">
    <property type="term" value="F:heme binding"/>
    <property type="evidence" value="ECO:0007669"/>
    <property type="project" value="TreeGrafter"/>
</dbReference>
<evidence type="ECO:0000256" key="12">
    <source>
        <dbReference type="ARBA" id="ARBA00037975"/>
    </source>
</evidence>
<keyword evidence="8" id="KW-0249">Electron transport</keyword>
<feature type="transmembrane region" description="Helical" evidence="13">
    <location>
        <begin position="81"/>
        <end position="102"/>
    </location>
</feature>
<name>A0A918UGQ3_9SPHN</name>
<feature type="transmembrane region" description="Helical" evidence="13">
    <location>
        <begin position="140"/>
        <end position="161"/>
    </location>
</feature>
<keyword evidence="6 13" id="KW-0812">Transmembrane</keyword>
<proteinExistence type="inferred from homology"/>
<dbReference type="PANTHER" id="PTHR30529">
    <property type="entry name" value="CYTOCHROME B561"/>
    <property type="match status" value="1"/>
</dbReference>
<feature type="transmembrane region" description="Helical" evidence="13">
    <location>
        <begin position="12"/>
        <end position="31"/>
    </location>
</feature>
<dbReference type="PANTHER" id="PTHR30529:SF7">
    <property type="entry name" value="CYTOCHROME B561 BACTERIAL_NI-HYDROGENASE DOMAIN-CONTAINING PROTEIN"/>
    <property type="match status" value="1"/>
</dbReference>
<evidence type="ECO:0000256" key="1">
    <source>
        <dbReference type="ARBA" id="ARBA00001970"/>
    </source>
</evidence>
<evidence type="ECO:0000256" key="13">
    <source>
        <dbReference type="SAM" id="Phobius"/>
    </source>
</evidence>
<evidence type="ECO:0000256" key="7">
    <source>
        <dbReference type="ARBA" id="ARBA00022723"/>
    </source>
</evidence>
<dbReference type="GO" id="GO:0022904">
    <property type="term" value="P:respiratory electron transport chain"/>
    <property type="evidence" value="ECO:0007669"/>
    <property type="project" value="InterPro"/>
</dbReference>
<keyword evidence="16" id="KW-1185">Reference proteome</keyword>
<keyword evidence="10" id="KW-0408">Iron</keyword>
<keyword evidence="7" id="KW-0479">Metal-binding</keyword>
<accession>A0A918UGQ3</accession>
<keyword evidence="5" id="KW-0349">Heme</keyword>
<dbReference type="EMBL" id="BMZA01000006">
    <property type="protein sequence ID" value="GGZ05312.1"/>
    <property type="molecule type" value="Genomic_DNA"/>
</dbReference>
<dbReference type="AlphaFoldDB" id="A0A918UGQ3"/>
<evidence type="ECO:0000256" key="6">
    <source>
        <dbReference type="ARBA" id="ARBA00022692"/>
    </source>
</evidence>
<reference evidence="15" key="1">
    <citation type="journal article" date="2014" name="Int. J. Syst. Evol. Microbiol.">
        <title>Complete genome sequence of Corynebacterium casei LMG S-19264T (=DSM 44701T), isolated from a smear-ripened cheese.</title>
        <authorList>
            <consortium name="US DOE Joint Genome Institute (JGI-PGF)"/>
            <person name="Walter F."/>
            <person name="Albersmeier A."/>
            <person name="Kalinowski J."/>
            <person name="Ruckert C."/>
        </authorList>
    </citation>
    <scope>NUCLEOTIDE SEQUENCE</scope>
    <source>
        <strain evidence="15">KCTC 32255</strain>
    </source>
</reference>
<dbReference type="Pfam" id="PF01292">
    <property type="entry name" value="Ni_hydr_CYTB"/>
    <property type="match status" value="1"/>
</dbReference>
<comment type="similarity">
    <text evidence="12">Belongs to the cytochrome b561 family.</text>
</comment>
<evidence type="ECO:0000256" key="4">
    <source>
        <dbReference type="ARBA" id="ARBA00022475"/>
    </source>
</evidence>
<evidence type="ECO:0000256" key="3">
    <source>
        <dbReference type="ARBA" id="ARBA00022448"/>
    </source>
</evidence>
<evidence type="ECO:0000256" key="11">
    <source>
        <dbReference type="ARBA" id="ARBA00023136"/>
    </source>
</evidence>
<protein>
    <submittedName>
        <fullName evidence="15">Cytochrome b</fullName>
    </submittedName>
</protein>
<sequence length="172" mass="18659">MQADRYNAVARLLHWLIAAMIAINLATGLLHDPLEKLIRLMPFHKALGLTVLVLSCARLGWRLAWTAPPTLPGMGAAEIAAARGVHVVLYALMIAMPLSGWIMSSASTYPLSWFGLFAVPKLAVAKGSALAGFAHEFHELGGWIMLALVAGHALAALRHHFILRDGVLRRML</sequence>
<evidence type="ECO:0000259" key="14">
    <source>
        <dbReference type="Pfam" id="PF01292"/>
    </source>
</evidence>
<keyword evidence="9 13" id="KW-1133">Transmembrane helix</keyword>
<keyword evidence="11 13" id="KW-0472">Membrane</keyword>
<evidence type="ECO:0000313" key="15">
    <source>
        <dbReference type="EMBL" id="GGZ05312.1"/>
    </source>
</evidence>
<dbReference type="GO" id="GO:0046872">
    <property type="term" value="F:metal ion binding"/>
    <property type="evidence" value="ECO:0007669"/>
    <property type="project" value="UniProtKB-KW"/>
</dbReference>
<dbReference type="GO" id="GO:0009055">
    <property type="term" value="F:electron transfer activity"/>
    <property type="evidence" value="ECO:0007669"/>
    <property type="project" value="InterPro"/>
</dbReference>
<comment type="caution">
    <text evidence="15">The sequence shown here is derived from an EMBL/GenBank/DDBJ whole genome shotgun (WGS) entry which is preliminary data.</text>
</comment>
<dbReference type="Proteomes" id="UP000648075">
    <property type="component" value="Unassembled WGS sequence"/>
</dbReference>
<dbReference type="Gene3D" id="1.20.950.20">
    <property type="entry name" value="Transmembrane di-heme cytochromes, Chain C"/>
    <property type="match status" value="2"/>
</dbReference>
<evidence type="ECO:0000256" key="9">
    <source>
        <dbReference type="ARBA" id="ARBA00022989"/>
    </source>
</evidence>
<evidence type="ECO:0000256" key="2">
    <source>
        <dbReference type="ARBA" id="ARBA00004651"/>
    </source>
</evidence>
<dbReference type="InterPro" id="IPR052168">
    <property type="entry name" value="Cytochrome_b561_oxidase"/>
</dbReference>